<keyword evidence="2" id="KW-1133">Transmembrane helix</keyword>
<protein>
    <recommendedName>
        <fullName evidence="5">DUF948 domain-containing protein</fullName>
    </recommendedName>
</protein>
<keyword evidence="1" id="KW-0175">Coiled coil</keyword>
<keyword evidence="2" id="KW-0472">Membrane</keyword>
<sequence>MGTMYAILIAVSALAALYTGFLALRAGLRLRRTYRDLMQSVAPDLDRLHRRTQTLQRNADELGRRASELPVQISGLQQSIAQLQFLINTLNESINQLRRALRYTDLKNFGAANFSRIADAFLNPRNR</sequence>
<gene>
    <name evidence="3" type="ORF">E0L93_10275</name>
</gene>
<dbReference type="AlphaFoldDB" id="A0A4V2NW78"/>
<evidence type="ECO:0000313" key="4">
    <source>
        <dbReference type="Proteomes" id="UP000295244"/>
    </source>
</evidence>
<evidence type="ECO:0008006" key="5">
    <source>
        <dbReference type="Google" id="ProtNLM"/>
    </source>
</evidence>
<dbReference type="Proteomes" id="UP000295244">
    <property type="component" value="Unassembled WGS sequence"/>
</dbReference>
<keyword evidence="4" id="KW-1185">Reference proteome</keyword>
<accession>A0A4V2NW78</accession>
<evidence type="ECO:0000256" key="2">
    <source>
        <dbReference type="SAM" id="Phobius"/>
    </source>
</evidence>
<name>A0A4V2NW78_9ACTN</name>
<organism evidence="3 4">
    <name type="scientific">Rubrobacter taiwanensis</name>
    <dbReference type="NCBI Taxonomy" id="185139"/>
    <lineage>
        <taxon>Bacteria</taxon>
        <taxon>Bacillati</taxon>
        <taxon>Actinomycetota</taxon>
        <taxon>Rubrobacteria</taxon>
        <taxon>Rubrobacterales</taxon>
        <taxon>Rubrobacteraceae</taxon>
        <taxon>Rubrobacter</taxon>
    </lineage>
</organism>
<reference evidence="3 4" key="1">
    <citation type="submission" date="2019-03" db="EMBL/GenBank/DDBJ databases">
        <title>Whole genome sequence of a novel Rubrobacter taiwanensis strain, isolated from Yellowstone National Park.</title>
        <authorList>
            <person name="Freed S."/>
            <person name="Ramaley R.F."/>
            <person name="Kyndt J.A."/>
        </authorList>
    </citation>
    <scope>NUCLEOTIDE SEQUENCE [LARGE SCALE GENOMIC DNA]</scope>
    <source>
        <strain evidence="3 4">Yellowstone</strain>
    </source>
</reference>
<comment type="caution">
    <text evidence="3">The sequence shown here is derived from an EMBL/GenBank/DDBJ whole genome shotgun (WGS) entry which is preliminary data.</text>
</comment>
<keyword evidence="2" id="KW-0812">Transmembrane</keyword>
<proteinExistence type="predicted"/>
<dbReference type="EMBL" id="SKBU01000017">
    <property type="protein sequence ID" value="TCJ16212.1"/>
    <property type="molecule type" value="Genomic_DNA"/>
</dbReference>
<evidence type="ECO:0000313" key="3">
    <source>
        <dbReference type="EMBL" id="TCJ16212.1"/>
    </source>
</evidence>
<evidence type="ECO:0000256" key="1">
    <source>
        <dbReference type="SAM" id="Coils"/>
    </source>
</evidence>
<dbReference type="RefSeq" id="WP_132691602.1">
    <property type="nucleotide sequence ID" value="NZ_SKBU01000017.1"/>
</dbReference>
<feature type="coiled-coil region" evidence="1">
    <location>
        <begin position="45"/>
        <end position="100"/>
    </location>
</feature>
<feature type="transmembrane region" description="Helical" evidence="2">
    <location>
        <begin position="6"/>
        <end position="28"/>
    </location>
</feature>